<evidence type="ECO:0000313" key="2">
    <source>
        <dbReference type="Proteomes" id="UP000824135"/>
    </source>
</evidence>
<sequence length="342" mass="38213">MIYENIEFFNVAEIRNGVLYRFPLRVCENLSVPEYDKQGNFLRIFKGHLSSARASYGTELRFVTEARKVTLHIEVKKKVRVSAYSGDYLLESVEVRPGEGNLTFSRCVATDGVSKRGLNRFPVDVWRICIDGEEDILFQGLETENGAHVRPPKEGECPRLRLLAYGSSISQGVGTPYPTLNYLSVAAQILGIDILNKAIAGGCFCEKEMIEYLCEENFDAVYLEAGTNIADRPLSVIRERIGGLIDTFCSRFPDKTIFLMTPVRGLSDVSSTASDYRENFPKSRSVICEGAARYPNTVLLEGHGLLDKDYYLAADILHPSDFGHVMMGVNFAKMLAPYLSVN</sequence>
<reference evidence="1" key="1">
    <citation type="journal article" date="2021" name="PeerJ">
        <title>Extensive microbial diversity within the chicken gut microbiome revealed by metagenomics and culture.</title>
        <authorList>
            <person name="Gilroy R."/>
            <person name="Ravi A."/>
            <person name="Getino M."/>
            <person name="Pursley I."/>
            <person name="Horton D.L."/>
            <person name="Alikhan N.F."/>
            <person name="Baker D."/>
            <person name="Gharbi K."/>
            <person name="Hall N."/>
            <person name="Watson M."/>
            <person name="Adriaenssens E.M."/>
            <person name="Foster-Nyarko E."/>
            <person name="Jarju S."/>
            <person name="Secka A."/>
            <person name="Antonio M."/>
            <person name="Oren A."/>
            <person name="Chaudhuri R.R."/>
            <person name="La Ragione R."/>
            <person name="Hildebrand F."/>
            <person name="Pallen M.J."/>
        </authorList>
    </citation>
    <scope>NUCLEOTIDE SEQUENCE</scope>
    <source>
        <strain evidence="1">CHK199-9574</strain>
    </source>
</reference>
<dbReference type="EMBL" id="DXCO01000011">
    <property type="protein sequence ID" value="HIY77680.1"/>
    <property type="molecule type" value="Genomic_DNA"/>
</dbReference>
<dbReference type="AlphaFoldDB" id="A0A9D1Z7N0"/>
<dbReference type="InterPro" id="IPR036514">
    <property type="entry name" value="SGNH_hydro_sf"/>
</dbReference>
<proteinExistence type="predicted"/>
<reference evidence="1" key="2">
    <citation type="submission" date="2021-04" db="EMBL/GenBank/DDBJ databases">
        <authorList>
            <person name="Gilroy R."/>
        </authorList>
    </citation>
    <scope>NUCLEOTIDE SEQUENCE</scope>
    <source>
        <strain evidence="1">CHK199-9574</strain>
    </source>
</reference>
<evidence type="ECO:0000313" key="1">
    <source>
        <dbReference type="EMBL" id="HIY77680.1"/>
    </source>
</evidence>
<evidence type="ECO:0008006" key="3">
    <source>
        <dbReference type="Google" id="ProtNLM"/>
    </source>
</evidence>
<gene>
    <name evidence="1" type="ORF">H9728_01415</name>
</gene>
<name>A0A9D1Z7N0_9FIRM</name>
<dbReference type="SUPFAM" id="SSF52266">
    <property type="entry name" value="SGNH hydrolase"/>
    <property type="match status" value="1"/>
</dbReference>
<dbReference type="Proteomes" id="UP000824135">
    <property type="component" value="Unassembled WGS sequence"/>
</dbReference>
<accession>A0A9D1Z7N0</accession>
<organism evidence="1 2">
    <name type="scientific">Candidatus Borkfalkia excrementavium</name>
    <dbReference type="NCBI Taxonomy" id="2838505"/>
    <lineage>
        <taxon>Bacteria</taxon>
        <taxon>Bacillati</taxon>
        <taxon>Bacillota</taxon>
        <taxon>Clostridia</taxon>
        <taxon>Christensenellales</taxon>
        <taxon>Christensenellaceae</taxon>
        <taxon>Candidatus Borkfalkia</taxon>
    </lineage>
</organism>
<protein>
    <recommendedName>
        <fullName evidence="3">SGNH hydrolase-type esterase domain-containing protein</fullName>
    </recommendedName>
</protein>
<dbReference type="Gene3D" id="3.40.50.1110">
    <property type="entry name" value="SGNH hydrolase"/>
    <property type="match status" value="1"/>
</dbReference>
<comment type="caution">
    <text evidence="1">The sequence shown here is derived from an EMBL/GenBank/DDBJ whole genome shotgun (WGS) entry which is preliminary data.</text>
</comment>